<dbReference type="PANTHER" id="PTHR41913:SF1">
    <property type="entry name" value="DUF1684 DOMAIN-CONTAINING PROTEIN"/>
    <property type="match status" value="1"/>
</dbReference>
<protein>
    <submittedName>
        <fullName evidence="2">DUF1684 domain-containing protein</fullName>
    </submittedName>
</protein>
<comment type="caution">
    <text evidence="2">The sequence shown here is derived from an EMBL/GenBank/DDBJ whole genome shotgun (WGS) entry which is preliminary data.</text>
</comment>
<reference evidence="3" key="1">
    <citation type="journal article" date="2019" name="Int. J. Syst. Evol. Microbiol.">
        <title>The Global Catalogue of Microorganisms (GCM) 10K type strain sequencing project: providing services to taxonomists for standard genome sequencing and annotation.</title>
        <authorList>
            <consortium name="The Broad Institute Genomics Platform"/>
            <consortium name="The Broad Institute Genome Sequencing Center for Infectious Disease"/>
            <person name="Wu L."/>
            <person name="Ma J."/>
        </authorList>
    </citation>
    <scope>NUCLEOTIDE SEQUENCE [LARGE SCALE GENOMIC DNA]</scope>
    <source>
        <strain evidence="3">JCM 16961</strain>
    </source>
</reference>
<dbReference type="Proteomes" id="UP001501536">
    <property type="component" value="Unassembled WGS sequence"/>
</dbReference>
<name>A0ABP7DZQ1_9MICC</name>
<dbReference type="Pfam" id="PF07920">
    <property type="entry name" value="DUF1684"/>
    <property type="match status" value="1"/>
</dbReference>
<accession>A0ABP7DZQ1</accession>
<evidence type="ECO:0000313" key="2">
    <source>
        <dbReference type="EMBL" id="GAA3711390.1"/>
    </source>
</evidence>
<sequence length="311" mass="34253">MAQDATAQDSTLPSPSPSRAAWQQWHQVREEALATEFGWLTLTSYQWLPSAPAPVELVPGRFGAGPDGAVFEPDGTEVLEHDDGRPVTDRLTRALDEGESVDWLRTRDVTGQETVVELGVRGGRYMIRTHARRSPQLDAFDGVPTFHYNPAWVVPGRFEPYPEPKRVQVGTYRPDTRLEKELAGEIVFEMPAAFPHRLAAERNRDGSLTVAFHDASNGDTTPEWRFVTVPEPGQDGAVTIDFNRTLFYPFAFSQFAVCPRPPEGNRLEIAVNAGERSERPADTTGSLSAADVERTTTAGPVDAGDARHTGE</sequence>
<organism evidence="2 3">
    <name type="scientific">Zhihengliuella alba</name>
    <dbReference type="NCBI Taxonomy" id="547018"/>
    <lineage>
        <taxon>Bacteria</taxon>
        <taxon>Bacillati</taxon>
        <taxon>Actinomycetota</taxon>
        <taxon>Actinomycetes</taxon>
        <taxon>Micrococcales</taxon>
        <taxon>Micrococcaceae</taxon>
        <taxon>Zhihengliuella</taxon>
    </lineage>
</organism>
<gene>
    <name evidence="2" type="ORF">GCM10022377_26040</name>
</gene>
<keyword evidence="3" id="KW-1185">Reference proteome</keyword>
<feature type="compositionally biased region" description="Polar residues" evidence="1">
    <location>
        <begin position="1"/>
        <end position="13"/>
    </location>
</feature>
<evidence type="ECO:0000313" key="3">
    <source>
        <dbReference type="Proteomes" id="UP001501536"/>
    </source>
</evidence>
<evidence type="ECO:0000256" key="1">
    <source>
        <dbReference type="SAM" id="MobiDB-lite"/>
    </source>
</evidence>
<feature type="region of interest" description="Disordered" evidence="1">
    <location>
        <begin position="1"/>
        <end position="20"/>
    </location>
</feature>
<dbReference type="RefSeq" id="WP_344885514.1">
    <property type="nucleotide sequence ID" value="NZ_BAABCJ010000007.1"/>
</dbReference>
<proteinExistence type="predicted"/>
<dbReference type="InterPro" id="IPR012467">
    <property type="entry name" value="DUF1684"/>
</dbReference>
<dbReference type="EMBL" id="BAABCJ010000007">
    <property type="protein sequence ID" value="GAA3711390.1"/>
    <property type="molecule type" value="Genomic_DNA"/>
</dbReference>
<dbReference type="PANTHER" id="PTHR41913">
    <property type="entry name" value="DUF1684 DOMAIN-CONTAINING PROTEIN"/>
    <property type="match status" value="1"/>
</dbReference>
<feature type="region of interest" description="Disordered" evidence="1">
    <location>
        <begin position="272"/>
        <end position="311"/>
    </location>
</feature>